<feature type="non-terminal residue" evidence="1">
    <location>
        <position position="1"/>
    </location>
</feature>
<name>A0A9P5YNP0_9AGAR</name>
<protein>
    <recommendedName>
        <fullName evidence="3">F-box domain-containing protein</fullName>
    </recommendedName>
</protein>
<reference evidence="1" key="1">
    <citation type="submission" date="2020-11" db="EMBL/GenBank/DDBJ databases">
        <authorList>
            <consortium name="DOE Joint Genome Institute"/>
            <person name="Ahrendt S."/>
            <person name="Riley R."/>
            <person name="Andreopoulos W."/>
            <person name="Labutti K."/>
            <person name="Pangilinan J."/>
            <person name="Ruiz-Duenas F.J."/>
            <person name="Barrasa J.M."/>
            <person name="Sanchez-Garcia M."/>
            <person name="Camarero S."/>
            <person name="Miyauchi S."/>
            <person name="Serrano A."/>
            <person name="Linde D."/>
            <person name="Babiker R."/>
            <person name="Drula E."/>
            <person name="Ayuso-Fernandez I."/>
            <person name="Pacheco R."/>
            <person name="Padilla G."/>
            <person name="Ferreira P."/>
            <person name="Barriuso J."/>
            <person name="Kellner H."/>
            <person name="Castanera R."/>
            <person name="Alfaro M."/>
            <person name="Ramirez L."/>
            <person name="Pisabarro A.G."/>
            <person name="Kuo A."/>
            <person name="Tritt A."/>
            <person name="Lipzen A."/>
            <person name="He G."/>
            <person name="Yan M."/>
            <person name="Ng V."/>
            <person name="Cullen D."/>
            <person name="Martin F."/>
            <person name="Rosso M.-N."/>
            <person name="Henrissat B."/>
            <person name="Hibbett D."/>
            <person name="Martinez A.T."/>
            <person name="Grigoriev I.V."/>
        </authorList>
    </citation>
    <scope>NUCLEOTIDE SEQUENCE</scope>
    <source>
        <strain evidence="1">CIRM-BRFM 674</strain>
    </source>
</reference>
<dbReference type="Proteomes" id="UP000807469">
    <property type="component" value="Unassembled WGS sequence"/>
</dbReference>
<feature type="non-terminal residue" evidence="1">
    <location>
        <position position="95"/>
    </location>
</feature>
<evidence type="ECO:0008006" key="3">
    <source>
        <dbReference type="Google" id="ProtNLM"/>
    </source>
</evidence>
<evidence type="ECO:0000313" key="1">
    <source>
        <dbReference type="EMBL" id="KAF9472497.1"/>
    </source>
</evidence>
<dbReference type="EMBL" id="MU155529">
    <property type="protein sequence ID" value="KAF9472497.1"/>
    <property type="molecule type" value="Genomic_DNA"/>
</dbReference>
<dbReference type="AlphaFoldDB" id="A0A9P5YNP0"/>
<accession>A0A9P5YNP0</accession>
<evidence type="ECO:0000313" key="2">
    <source>
        <dbReference type="Proteomes" id="UP000807469"/>
    </source>
</evidence>
<organism evidence="1 2">
    <name type="scientific">Pholiota conissans</name>
    <dbReference type="NCBI Taxonomy" id="109636"/>
    <lineage>
        <taxon>Eukaryota</taxon>
        <taxon>Fungi</taxon>
        <taxon>Dikarya</taxon>
        <taxon>Basidiomycota</taxon>
        <taxon>Agaricomycotina</taxon>
        <taxon>Agaricomycetes</taxon>
        <taxon>Agaricomycetidae</taxon>
        <taxon>Agaricales</taxon>
        <taxon>Agaricineae</taxon>
        <taxon>Strophariaceae</taxon>
        <taxon>Pholiota</taxon>
    </lineage>
</organism>
<comment type="caution">
    <text evidence="1">The sequence shown here is derived from an EMBL/GenBank/DDBJ whole genome shotgun (WGS) entry which is preliminary data.</text>
</comment>
<sequence length="95" mass="11033">EPLKRLKMLEDEIIAAEIHLQHLRRDRGNLLKSIQKSDKSQFPARSLPHDVLREIFIFCLPEDHLPTLSRDDAPVLLTRICSAWKGIALTTPRLW</sequence>
<keyword evidence="2" id="KW-1185">Reference proteome</keyword>
<dbReference type="OrthoDB" id="3365698at2759"/>
<proteinExistence type="predicted"/>
<gene>
    <name evidence="1" type="ORF">BDN70DRAFT_774326</name>
</gene>